<evidence type="ECO:0000256" key="1">
    <source>
        <dbReference type="SAM" id="MobiDB-lite"/>
    </source>
</evidence>
<organism evidence="3 4">
    <name type="scientific">Linum trigynum</name>
    <dbReference type="NCBI Taxonomy" id="586398"/>
    <lineage>
        <taxon>Eukaryota</taxon>
        <taxon>Viridiplantae</taxon>
        <taxon>Streptophyta</taxon>
        <taxon>Embryophyta</taxon>
        <taxon>Tracheophyta</taxon>
        <taxon>Spermatophyta</taxon>
        <taxon>Magnoliopsida</taxon>
        <taxon>eudicotyledons</taxon>
        <taxon>Gunneridae</taxon>
        <taxon>Pentapetalae</taxon>
        <taxon>rosids</taxon>
        <taxon>fabids</taxon>
        <taxon>Malpighiales</taxon>
        <taxon>Linaceae</taxon>
        <taxon>Linum</taxon>
    </lineage>
</organism>
<keyword evidence="2" id="KW-0732">Signal</keyword>
<proteinExistence type="predicted"/>
<evidence type="ECO:0008006" key="5">
    <source>
        <dbReference type="Google" id="ProtNLM"/>
    </source>
</evidence>
<feature type="chain" id="PRO_5043740967" description="Classical arabinogalactan protein 26-like" evidence="2">
    <location>
        <begin position="32"/>
        <end position="155"/>
    </location>
</feature>
<dbReference type="EMBL" id="OZ034822">
    <property type="protein sequence ID" value="CAL1413335.1"/>
    <property type="molecule type" value="Genomic_DNA"/>
</dbReference>
<evidence type="ECO:0000313" key="4">
    <source>
        <dbReference type="Proteomes" id="UP001497516"/>
    </source>
</evidence>
<dbReference type="PANTHER" id="PTHR35725">
    <property type="entry name" value="CLASSICAL ARABINOGALACTAN PROTEIN 26"/>
    <property type="match status" value="1"/>
</dbReference>
<evidence type="ECO:0000313" key="3">
    <source>
        <dbReference type="EMBL" id="CAL1413335.1"/>
    </source>
</evidence>
<feature type="signal peptide" evidence="2">
    <location>
        <begin position="1"/>
        <end position="31"/>
    </location>
</feature>
<feature type="compositionally biased region" description="Low complexity" evidence="1">
    <location>
        <begin position="43"/>
        <end position="55"/>
    </location>
</feature>
<gene>
    <name evidence="3" type="ORF">LTRI10_LOCUS52575</name>
</gene>
<evidence type="ECO:0000256" key="2">
    <source>
        <dbReference type="SAM" id="SignalP"/>
    </source>
</evidence>
<sequence>MASSSSSSSFSLLSILMISATILFFPSLTTSQPSTIIPASPALPENSSPLSPYEELSPDIAPLLPTPGGELPSPSVASIPTIPSNPSTPNPDEFAAAQGPAAAAYGPSFSPLGSLPVSSAFSNNSPYLALSVLCSAIFSTQLLKTWSSCFLSIPA</sequence>
<dbReference type="InterPro" id="IPR039346">
    <property type="entry name" value="AGP25/26"/>
</dbReference>
<feature type="compositionally biased region" description="Low complexity" evidence="1">
    <location>
        <begin position="78"/>
        <end position="97"/>
    </location>
</feature>
<reference evidence="3 4" key="1">
    <citation type="submission" date="2024-04" db="EMBL/GenBank/DDBJ databases">
        <authorList>
            <person name="Fracassetti M."/>
        </authorList>
    </citation>
    <scope>NUCLEOTIDE SEQUENCE [LARGE SCALE GENOMIC DNA]</scope>
</reference>
<keyword evidence="4" id="KW-1185">Reference proteome</keyword>
<dbReference type="PANTHER" id="PTHR35725:SF3">
    <property type="entry name" value="CLASSICAL ARABINOGALACTAN PROTEIN 25"/>
    <property type="match status" value="1"/>
</dbReference>
<name>A0AAV2GVM2_9ROSI</name>
<dbReference type="AlphaFoldDB" id="A0AAV2GVM2"/>
<dbReference type="Proteomes" id="UP001497516">
    <property type="component" value="Chromosome 9"/>
</dbReference>
<protein>
    <recommendedName>
        <fullName evidence="5">Classical arabinogalactan protein 26-like</fullName>
    </recommendedName>
</protein>
<accession>A0AAV2GVM2</accession>
<feature type="region of interest" description="Disordered" evidence="1">
    <location>
        <begin position="39"/>
        <end position="97"/>
    </location>
</feature>